<evidence type="ECO:0000313" key="1">
    <source>
        <dbReference type="EMBL" id="TFK66236.1"/>
    </source>
</evidence>
<dbReference type="Proteomes" id="UP000308600">
    <property type="component" value="Unassembled WGS sequence"/>
</dbReference>
<keyword evidence="2" id="KW-1185">Reference proteome</keyword>
<organism evidence="1 2">
    <name type="scientific">Pluteus cervinus</name>
    <dbReference type="NCBI Taxonomy" id="181527"/>
    <lineage>
        <taxon>Eukaryota</taxon>
        <taxon>Fungi</taxon>
        <taxon>Dikarya</taxon>
        <taxon>Basidiomycota</taxon>
        <taxon>Agaricomycotina</taxon>
        <taxon>Agaricomycetes</taxon>
        <taxon>Agaricomycetidae</taxon>
        <taxon>Agaricales</taxon>
        <taxon>Pluteineae</taxon>
        <taxon>Pluteaceae</taxon>
        <taxon>Pluteus</taxon>
    </lineage>
</organism>
<reference evidence="1 2" key="1">
    <citation type="journal article" date="2019" name="Nat. Ecol. Evol.">
        <title>Megaphylogeny resolves global patterns of mushroom evolution.</title>
        <authorList>
            <person name="Varga T."/>
            <person name="Krizsan K."/>
            <person name="Foldi C."/>
            <person name="Dima B."/>
            <person name="Sanchez-Garcia M."/>
            <person name="Sanchez-Ramirez S."/>
            <person name="Szollosi G.J."/>
            <person name="Szarkandi J.G."/>
            <person name="Papp V."/>
            <person name="Albert L."/>
            <person name="Andreopoulos W."/>
            <person name="Angelini C."/>
            <person name="Antonin V."/>
            <person name="Barry K.W."/>
            <person name="Bougher N.L."/>
            <person name="Buchanan P."/>
            <person name="Buyck B."/>
            <person name="Bense V."/>
            <person name="Catcheside P."/>
            <person name="Chovatia M."/>
            <person name="Cooper J."/>
            <person name="Damon W."/>
            <person name="Desjardin D."/>
            <person name="Finy P."/>
            <person name="Geml J."/>
            <person name="Haridas S."/>
            <person name="Hughes K."/>
            <person name="Justo A."/>
            <person name="Karasinski D."/>
            <person name="Kautmanova I."/>
            <person name="Kiss B."/>
            <person name="Kocsube S."/>
            <person name="Kotiranta H."/>
            <person name="LaButti K.M."/>
            <person name="Lechner B.E."/>
            <person name="Liimatainen K."/>
            <person name="Lipzen A."/>
            <person name="Lukacs Z."/>
            <person name="Mihaltcheva S."/>
            <person name="Morgado L.N."/>
            <person name="Niskanen T."/>
            <person name="Noordeloos M.E."/>
            <person name="Ohm R.A."/>
            <person name="Ortiz-Santana B."/>
            <person name="Ovrebo C."/>
            <person name="Racz N."/>
            <person name="Riley R."/>
            <person name="Savchenko A."/>
            <person name="Shiryaev A."/>
            <person name="Soop K."/>
            <person name="Spirin V."/>
            <person name="Szebenyi C."/>
            <person name="Tomsovsky M."/>
            <person name="Tulloss R.E."/>
            <person name="Uehling J."/>
            <person name="Grigoriev I.V."/>
            <person name="Vagvolgyi C."/>
            <person name="Papp T."/>
            <person name="Martin F.M."/>
            <person name="Miettinen O."/>
            <person name="Hibbett D.S."/>
            <person name="Nagy L.G."/>
        </authorList>
    </citation>
    <scope>NUCLEOTIDE SEQUENCE [LARGE SCALE GENOMIC DNA]</scope>
    <source>
        <strain evidence="1 2">NL-1719</strain>
    </source>
</reference>
<proteinExistence type="predicted"/>
<name>A0ACD3AL26_9AGAR</name>
<gene>
    <name evidence="1" type="ORF">BDN72DRAFT_961897</name>
</gene>
<sequence>MLHFLISAATGDLCYLLNALILIIMRLVFSPTLWTALTQAAVLLLPYADITTNPKPSLDLVHSSSFKATLGNSVSYAVQDNEQLYLGEPPVAQVEKGDTIQIGGYQVTMIANLKDEKVWEVGYNENGGPRRGVAKFGIHQEEVAATIEASRRLRDYLYVAHDLQTRWLLMKFIDGELITSGEVMDSEDCTTIQKTALEAAINAQMELSEATGFSQQDHNPRNYIFQENFTKCQVVDLDTLHYFPADASEQHRRDYITPIMNKVWEGLLPLCNPQPEPSRSAGPISFWDSIE</sequence>
<dbReference type="EMBL" id="ML208411">
    <property type="protein sequence ID" value="TFK66236.1"/>
    <property type="molecule type" value="Genomic_DNA"/>
</dbReference>
<evidence type="ECO:0000313" key="2">
    <source>
        <dbReference type="Proteomes" id="UP000308600"/>
    </source>
</evidence>
<protein>
    <submittedName>
        <fullName evidence="1">Uncharacterized protein</fullName>
    </submittedName>
</protein>
<accession>A0ACD3AL26</accession>